<dbReference type="Proteomes" id="UP000280834">
    <property type="component" value="Unassembled WGS sequence"/>
</dbReference>
<keyword evidence="2" id="KW-1185">Reference proteome</keyword>
<gene>
    <name evidence="1" type="ORF">BTMF_LOCUS1751</name>
</gene>
<evidence type="ECO:0000313" key="3">
    <source>
        <dbReference type="WBParaSite" id="BTMF_0000242101-mRNA-1"/>
    </source>
</evidence>
<proteinExistence type="predicted"/>
<dbReference type="WBParaSite" id="BTMF_0000242101-mRNA-1">
    <property type="protein sequence ID" value="BTMF_0000242101-mRNA-1"/>
    <property type="gene ID" value="BTMF_0000242101"/>
</dbReference>
<accession>A0A0R3Q7W7</accession>
<reference evidence="1 2" key="2">
    <citation type="submission" date="2018-11" db="EMBL/GenBank/DDBJ databases">
        <authorList>
            <consortium name="Pathogen Informatics"/>
        </authorList>
    </citation>
    <scope>NUCLEOTIDE SEQUENCE [LARGE SCALE GENOMIC DNA]</scope>
</reference>
<dbReference type="AlphaFoldDB" id="A0A0R3Q7W7"/>
<evidence type="ECO:0000313" key="1">
    <source>
        <dbReference type="EMBL" id="VDO10984.1"/>
    </source>
</evidence>
<protein>
    <submittedName>
        <fullName evidence="3">DUF3265 domain-containing protein</fullName>
    </submittedName>
</protein>
<organism evidence="3">
    <name type="scientific">Brugia timori</name>
    <dbReference type="NCBI Taxonomy" id="42155"/>
    <lineage>
        <taxon>Eukaryota</taxon>
        <taxon>Metazoa</taxon>
        <taxon>Ecdysozoa</taxon>
        <taxon>Nematoda</taxon>
        <taxon>Chromadorea</taxon>
        <taxon>Rhabditida</taxon>
        <taxon>Spirurina</taxon>
        <taxon>Spiruromorpha</taxon>
        <taxon>Filarioidea</taxon>
        <taxon>Onchocercidae</taxon>
        <taxon>Brugia</taxon>
    </lineage>
</organism>
<evidence type="ECO:0000313" key="2">
    <source>
        <dbReference type="Proteomes" id="UP000280834"/>
    </source>
</evidence>
<reference evidence="3" key="1">
    <citation type="submission" date="2017-02" db="UniProtKB">
        <authorList>
            <consortium name="WormBaseParasite"/>
        </authorList>
    </citation>
    <scope>IDENTIFICATION</scope>
</reference>
<dbReference type="EMBL" id="UZAG01001318">
    <property type="protein sequence ID" value="VDO10984.1"/>
    <property type="molecule type" value="Genomic_DNA"/>
</dbReference>
<sequence length="49" mass="5791">MLRLTSIALTNDSKSNWFISENARRHFLYCLCCDCSHFQFVNRYSSPIT</sequence>
<name>A0A0R3Q7W7_9BILA</name>